<dbReference type="RefSeq" id="WP_203699070.1">
    <property type="nucleotide sequence ID" value="NZ_BAAALC010000096.1"/>
</dbReference>
<accession>A0A8J3LEA7</accession>
<dbReference type="Pfam" id="PF07702">
    <property type="entry name" value="UTRA"/>
    <property type="match status" value="1"/>
</dbReference>
<dbReference type="SUPFAM" id="SSF46785">
    <property type="entry name" value="Winged helix' DNA-binding domain"/>
    <property type="match status" value="1"/>
</dbReference>
<dbReference type="Gene3D" id="1.10.10.10">
    <property type="entry name" value="Winged helix-like DNA-binding domain superfamily/Winged helix DNA-binding domain"/>
    <property type="match status" value="1"/>
</dbReference>
<keyword evidence="3" id="KW-0804">Transcription</keyword>
<dbReference type="SMART" id="SM00345">
    <property type="entry name" value="HTH_GNTR"/>
    <property type="match status" value="1"/>
</dbReference>
<dbReference type="PANTHER" id="PTHR44846">
    <property type="entry name" value="MANNOSYL-D-GLYCERATE TRANSPORT/METABOLISM SYSTEM REPRESSOR MNGR-RELATED"/>
    <property type="match status" value="1"/>
</dbReference>
<dbReference type="AlphaFoldDB" id="A0A8J3LEA7"/>
<dbReference type="GO" id="GO:0045892">
    <property type="term" value="P:negative regulation of DNA-templated transcription"/>
    <property type="evidence" value="ECO:0007669"/>
    <property type="project" value="TreeGrafter"/>
</dbReference>
<dbReference type="PANTHER" id="PTHR44846:SF17">
    <property type="entry name" value="GNTR-FAMILY TRANSCRIPTIONAL REGULATOR"/>
    <property type="match status" value="1"/>
</dbReference>
<reference evidence="5 6" key="1">
    <citation type="submission" date="2021-01" db="EMBL/GenBank/DDBJ databases">
        <title>Whole genome shotgun sequence of Catellatospora coxensis NBRC 107359.</title>
        <authorList>
            <person name="Komaki H."/>
            <person name="Tamura T."/>
        </authorList>
    </citation>
    <scope>NUCLEOTIDE SEQUENCE [LARGE SCALE GENOMIC DNA]</scope>
    <source>
        <strain evidence="5 6">NBRC 107359</strain>
    </source>
</reference>
<organism evidence="5 6">
    <name type="scientific">Catellatospora coxensis</name>
    <dbReference type="NCBI Taxonomy" id="310354"/>
    <lineage>
        <taxon>Bacteria</taxon>
        <taxon>Bacillati</taxon>
        <taxon>Actinomycetota</taxon>
        <taxon>Actinomycetes</taxon>
        <taxon>Micromonosporales</taxon>
        <taxon>Micromonosporaceae</taxon>
        <taxon>Catellatospora</taxon>
    </lineage>
</organism>
<dbReference type="InterPro" id="IPR028978">
    <property type="entry name" value="Chorismate_lyase_/UTRA_dom_sf"/>
</dbReference>
<gene>
    <name evidence="5" type="ORF">Cco03nite_78150</name>
</gene>
<proteinExistence type="predicted"/>
<dbReference type="InterPro" id="IPR000524">
    <property type="entry name" value="Tscrpt_reg_HTH_GntR"/>
</dbReference>
<evidence type="ECO:0000256" key="3">
    <source>
        <dbReference type="ARBA" id="ARBA00023163"/>
    </source>
</evidence>
<dbReference type="SMART" id="SM00866">
    <property type="entry name" value="UTRA"/>
    <property type="match status" value="1"/>
</dbReference>
<evidence type="ECO:0000259" key="4">
    <source>
        <dbReference type="PROSITE" id="PS50949"/>
    </source>
</evidence>
<dbReference type="EMBL" id="BONI01000115">
    <property type="protein sequence ID" value="GIG11115.1"/>
    <property type="molecule type" value="Genomic_DNA"/>
</dbReference>
<feature type="domain" description="HTH gntR-type" evidence="4">
    <location>
        <begin position="7"/>
        <end position="75"/>
    </location>
</feature>
<name>A0A8J3LEA7_9ACTN</name>
<dbReference type="InterPro" id="IPR036388">
    <property type="entry name" value="WH-like_DNA-bd_sf"/>
</dbReference>
<keyword evidence="2" id="KW-0238">DNA-binding</keyword>
<dbReference type="Gene3D" id="3.40.1410.10">
    <property type="entry name" value="Chorismate lyase-like"/>
    <property type="match status" value="1"/>
</dbReference>
<dbReference type="SUPFAM" id="SSF64288">
    <property type="entry name" value="Chorismate lyase-like"/>
    <property type="match status" value="1"/>
</dbReference>
<dbReference type="PROSITE" id="PS50949">
    <property type="entry name" value="HTH_GNTR"/>
    <property type="match status" value="1"/>
</dbReference>
<keyword evidence="1" id="KW-0805">Transcription regulation</keyword>
<protein>
    <submittedName>
        <fullName evidence="5">GntR family transcriptional regulator</fullName>
    </submittedName>
</protein>
<dbReference type="GO" id="GO:0003700">
    <property type="term" value="F:DNA-binding transcription factor activity"/>
    <property type="evidence" value="ECO:0007669"/>
    <property type="project" value="InterPro"/>
</dbReference>
<evidence type="ECO:0000313" key="6">
    <source>
        <dbReference type="Proteomes" id="UP000630887"/>
    </source>
</evidence>
<dbReference type="Pfam" id="PF00392">
    <property type="entry name" value="GntR"/>
    <property type="match status" value="1"/>
</dbReference>
<dbReference type="CDD" id="cd07377">
    <property type="entry name" value="WHTH_GntR"/>
    <property type="match status" value="1"/>
</dbReference>
<keyword evidence="6" id="KW-1185">Reference proteome</keyword>
<comment type="caution">
    <text evidence="5">The sequence shown here is derived from an EMBL/GenBank/DDBJ whole genome shotgun (WGS) entry which is preliminary data.</text>
</comment>
<dbReference type="InterPro" id="IPR036390">
    <property type="entry name" value="WH_DNA-bd_sf"/>
</dbReference>
<dbReference type="GO" id="GO:0003677">
    <property type="term" value="F:DNA binding"/>
    <property type="evidence" value="ECO:0007669"/>
    <property type="project" value="UniProtKB-KW"/>
</dbReference>
<dbReference type="InterPro" id="IPR050679">
    <property type="entry name" value="Bact_HTH_transcr_reg"/>
</dbReference>
<dbReference type="InterPro" id="IPR011663">
    <property type="entry name" value="UTRA"/>
</dbReference>
<evidence type="ECO:0000313" key="5">
    <source>
        <dbReference type="EMBL" id="GIG11115.1"/>
    </source>
</evidence>
<sequence>MAYRDSRPRHHQIAAELRALIMSGDLPPGARLESTQQLMTRFAVTGQTIQRALAVLKDEGFVVGRAGLGVFVRELSPLAIEPAAYMPPAQPGAGSRWTDGGGRGRGRVHLVDVREVPPPAAVMSALGLAEGAAVQLRQQVLLLDDEPVELAWLYFPLELARGTALAERRLVRGGIPRLLADAGHPPVEWTDQVSARPATAEEARLLGLPGEVPVLRTMRTVLTTGRRPIEASVLVKGAHRYELSYRQAVVPESGGAA</sequence>
<evidence type="ECO:0000256" key="1">
    <source>
        <dbReference type="ARBA" id="ARBA00023015"/>
    </source>
</evidence>
<dbReference type="Proteomes" id="UP000630887">
    <property type="component" value="Unassembled WGS sequence"/>
</dbReference>
<evidence type="ECO:0000256" key="2">
    <source>
        <dbReference type="ARBA" id="ARBA00023125"/>
    </source>
</evidence>